<name>X1RTB5_9ZZZZ</name>
<feature type="non-terminal residue" evidence="2">
    <location>
        <position position="1"/>
    </location>
</feature>
<gene>
    <name evidence="2" type="ORF">S06H3_53944</name>
</gene>
<organism evidence="2">
    <name type="scientific">marine sediment metagenome</name>
    <dbReference type="NCBI Taxonomy" id="412755"/>
    <lineage>
        <taxon>unclassified sequences</taxon>
        <taxon>metagenomes</taxon>
        <taxon>ecological metagenomes</taxon>
    </lineage>
</organism>
<dbReference type="EMBL" id="BARV01034446">
    <property type="protein sequence ID" value="GAI58754.1"/>
    <property type="molecule type" value="Genomic_DNA"/>
</dbReference>
<sequence>QYGIRVSRTKEGPTQELFVYDDEVRVQSATFKGTLTPGQKLIISRAEPSQLANIEEKDIQQTANVYARVDAAKAQIAATAEITPRELYGKLQTLYEKILTDPENADSRLKLAIQQVNYGLAMDATYHLTRAERFAENLKQEAIIALTKGVAYSQIGRSREDEQFQRAMEIDPRVFDEENLRIYEMDERLIEQLQERPQTEEQARKIAELEEALIAEKEKAAGVYELEAERANQARKIAELEEA</sequence>
<keyword evidence="1" id="KW-0175">Coiled coil</keyword>
<evidence type="ECO:0000313" key="2">
    <source>
        <dbReference type="EMBL" id="GAI58754.1"/>
    </source>
</evidence>
<accession>X1RTB5</accession>
<proteinExistence type="predicted"/>
<comment type="caution">
    <text evidence="2">The sequence shown here is derived from an EMBL/GenBank/DDBJ whole genome shotgun (WGS) entry which is preliminary data.</text>
</comment>
<feature type="coiled-coil region" evidence="1">
    <location>
        <begin position="199"/>
        <end position="243"/>
    </location>
</feature>
<evidence type="ECO:0000256" key="1">
    <source>
        <dbReference type="SAM" id="Coils"/>
    </source>
</evidence>
<reference evidence="2" key="1">
    <citation type="journal article" date="2014" name="Front. Microbiol.">
        <title>High frequency of phylogenetically diverse reductive dehalogenase-homologous genes in deep subseafloor sedimentary metagenomes.</title>
        <authorList>
            <person name="Kawai M."/>
            <person name="Futagami T."/>
            <person name="Toyoda A."/>
            <person name="Takaki Y."/>
            <person name="Nishi S."/>
            <person name="Hori S."/>
            <person name="Arai W."/>
            <person name="Tsubouchi T."/>
            <person name="Morono Y."/>
            <person name="Uchiyama I."/>
            <person name="Ito T."/>
            <person name="Fujiyama A."/>
            <person name="Inagaki F."/>
            <person name="Takami H."/>
        </authorList>
    </citation>
    <scope>NUCLEOTIDE SEQUENCE</scope>
    <source>
        <strain evidence="2">Expedition CK06-06</strain>
    </source>
</reference>
<feature type="non-terminal residue" evidence="2">
    <location>
        <position position="243"/>
    </location>
</feature>
<dbReference type="AlphaFoldDB" id="X1RTB5"/>
<protein>
    <submittedName>
        <fullName evidence="2">Uncharacterized protein</fullName>
    </submittedName>
</protein>